<accession>A0A6A3JG64</accession>
<dbReference type="EMBL" id="QXFU01002020">
    <property type="protein sequence ID" value="KAE8991687.1"/>
    <property type="molecule type" value="Genomic_DNA"/>
</dbReference>
<keyword evidence="5" id="KW-1185">Reference proteome</keyword>
<proteinExistence type="predicted"/>
<dbReference type="AlphaFoldDB" id="A0A6A3JG64"/>
<comment type="caution">
    <text evidence="2">The sequence shown here is derived from an EMBL/GenBank/DDBJ whole genome shotgun (WGS) entry which is preliminary data.</text>
</comment>
<dbReference type="Proteomes" id="UP000434957">
    <property type="component" value="Unassembled WGS sequence"/>
</dbReference>
<gene>
    <name evidence="2" type="ORF">PR001_g20473</name>
    <name evidence="1" type="ORF">PR002_g20774</name>
    <name evidence="3" type="ORF">PR003_g21604</name>
</gene>
<evidence type="ECO:0000313" key="5">
    <source>
        <dbReference type="Proteomes" id="UP000434957"/>
    </source>
</evidence>
<organism evidence="2 4">
    <name type="scientific">Phytophthora rubi</name>
    <dbReference type="NCBI Taxonomy" id="129364"/>
    <lineage>
        <taxon>Eukaryota</taxon>
        <taxon>Sar</taxon>
        <taxon>Stramenopiles</taxon>
        <taxon>Oomycota</taxon>
        <taxon>Peronosporomycetes</taxon>
        <taxon>Peronosporales</taxon>
        <taxon>Peronosporaceae</taxon>
        <taxon>Phytophthora</taxon>
    </lineage>
</organism>
<dbReference type="EMBL" id="QXFV01002021">
    <property type="protein sequence ID" value="KAE8994166.1"/>
    <property type="molecule type" value="Genomic_DNA"/>
</dbReference>
<evidence type="ECO:0000313" key="2">
    <source>
        <dbReference type="EMBL" id="KAE8994166.1"/>
    </source>
</evidence>
<dbReference type="EMBL" id="QXFT01002043">
    <property type="protein sequence ID" value="KAE9305027.1"/>
    <property type="molecule type" value="Genomic_DNA"/>
</dbReference>
<protein>
    <submittedName>
        <fullName evidence="2">Uncharacterized protein</fullName>
    </submittedName>
</protein>
<evidence type="ECO:0000313" key="3">
    <source>
        <dbReference type="EMBL" id="KAE9305027.1"/>
    </source>
</evidence>
<reference evidence="4 6" key="1">
    <citation type="submission" date="2018-09" db="EMBL/GenBank/DDBJ databases">
        <title>Genomic investigation of the strawberry pathogen Phytophthora fragariae indicates pathogenicity is determined by transcriptional variation in three key races.</title>
        <authorList>
            <person name="Adams T.M."/>
            <person name="Armitage A.D."/>
            <person name="Sobczyk M.K."/>
            <person name="Bates H.J."/>
            <person name="Dunwell J.M."/>
            <person name="Nellist C.F."/>
            <person name="Harrison R.J."/>
        </authorList>
    </citation>
    <scope>NUCLEOTIDE SEQUENCE [LARGE SCALE GENOMIC DNA]</scope>
    <source>
        <strain evidence="2 4">SCRP249</strain>
        <strain evidence="1 6">SCRP324</strain>
        <strain evidence="3 5">SCRP333</strain>
    </source>
</reference>
<name>A0A6A3JG64_9STRA</name>
<evidence type="ECO:0000313" key="6">
    <source>
        <dbReference type="Proteomes" id="UP000435112"/>
    </source>
</evidence>
<sequence>MKIRLALARLAKRCLQCRLCIVAGISTAVSDSTRVTTWLVGPGRLTAGPAVLAGKRLSCRELKSK</sequence>
<evidence type="ECO:0000313" key="1">
    <source>
        <dbReference type="EMBL" id="KAE8991687.1"/>
    </source>
</evidence>
<dbReference type="Proteomes" id="UP000435112">
    <property type="component" value="Unassembled WGS sequence"/>
</dbReference>
<evidence type="ECO:0000313" key="4">
    <source>
        <dbReference type="Proteomes" id="UP000429607"/>
    </source>
</evidence>
<dbReference type="Proteomes" id="UP000429607">
    <property type="component" value="Unassembled WGS sequence"/>
</dbReference>